<dbReference type="EMBL" id="JANVFT010000009">
    <property type="protein sequence ID" value="KAJ4499716.1"/>
    <property type="molecule type" value="Genomic_DNA"/>
</dbReference>
<feature type="compositionally biased region" description="Basic residues" evidence="1">
    <location>
        <begin position="344"/>
        <end position="359"/>
    </location>
</feature>
<feature type="region of interest" description="Disordered" evidence="1">
    <location>
        <begin position="325"/>
        <end position="384"/>
    </location>
</feature>
<feature type="compositionally biased region" description="Low complexity" evidence="1">
    <location>
        <begin position="78"/>
        <end position="87"/>
    </location>
</feature>
<evidence type="ECO:0000313" key="2">
    <source>
        <dbReference type="EMBL" id="KAJ4499716.1"/>
    </source>
</evidence>
<organism evidence="2 3">
    <name type="scientific">Lentinula lateritia</name>
    <dbReference type="NCBI Taxonomy" id="40482"/>
    <lineage>
        <taxon>Eukaryota</taxon>
        <taxon>Fungi</taxon>
        <taxon>Dikarya</taxon>
        <taxon>Basidiomycota</taxon>
        <taxon>Agaricomycotina</taxon>
        <taxon>Agaricomycetes</taxon>
        <taxon>Agaricomycetidae</taxon>
        <taxon>Agaricales</taxon>
        <taxon>Marasmiineae</taxon>
        <taxon>Omphalotaceae</taxon>
        <taxon>Lentinula</taxon>
    </lineage>
</organism>
<evidence type="ECO:0000256" key="1">
    <source>
        <dbReference type="SAM" id="MobiDB-lite"/>
    </source>
</evidence>
<feature type="region of interest" description="Disordered" evidence="1">
    <location>
        <begin position="1"/>
        <end position="34"/>
    </location>
</feature>
<comment type="caution">
    <text evidence="2">The sequence shown here is derived from an EMBL/GenBank/DDBJ whole genome shotgun (WGS) entry which is preliminary data.</text>
</comment>
<reference evidence="2" key="1">
    <citation type="submission" date="2022-08" db="EMBL/GenBank/DDBJ databases">
        <title>A Global Phylogenomic Analysis of the Shiitake Genus Lentinula.</title>
        <authorList>
            <consortium name="DOE Joint Genome Institute"/>
            <person name="Sierra-Patev S."/>
            <person name="Min B."/>
            <person name="Naranjo-Ortiz M."/>
            <person name="Looney B."/>
            <person name="Konkel Z."/>
            <person name="Slot J.C."/>
            <person name="Sakamoto Y."/>
            <person name="Steenwyk J.L."/>
            <person name="Rokas A."/>
            <person name="Carro J."/>
            <person name="Camarero S."/>
            <person name="Ferreira P."/>
            <person name="Molpeceres G."/>
            <person name="Ruiz-Duenas F.J."/>
            <person name="Serrano A."/>
            <person name="Henrissat B."/>
            <person name="Drula E."/>
            <person name="Hughes K.W."/>
            <person name="Mata J.L."/>
            <person name="Ishikawa N.K."/>
            <person name="Vargas-Isla R."/>
            <person name="Ushijima S."/>
            <person name="Smith C.A."/>
            <person name="Ahrendt S."/>
            <person name="Andreopoulos W."/>
            <person name="He G."/>
            <person name="Labutti K."/>
            <person name="Lipzen A."/>
            <person name="Ng V."/>
            <person name="Riley R."/>
            <person name="Sandor L."/>
            <person name="Barry K."/>
            <person name="Martinez A.T."/>
            <person name="Xiao Y."/>
            <person name="Gibbons J.G."/>
            <person name="Terashima K."/>
            <person name="Grigoriev I.V."/>
            <person name="Hibbett D.S."/>
        </authorList>
    </citation>
    <scope>NUCLEOTIDE SEQUENCE</scope>
    <source>
        <strain evidence="2">RHP3577 ss4</strain>
    </source>
</reference>
<gene>
    <name evidence="2" type="ORF">C8R41DRAFT_914990</name>
</gene>
<feature type="region of interest" description="Disordered" evidence="1">
    <location>
        <begin position="52"/>
        <end position="121"/>
    </location>
</feature>
<name>A0ABQ8VTK8_9AGAR</name>
<feature type="compositionally biased region" description="Polar residues" evidence="1">
    <location>
        <begin position="55"/>
        <end position="77"/>
    </location>
</feature>
<dbReference type="Proteomes" id="UP001150217">
    <property type="component" value="Unassembled WGS sequence"/>
</dbReference>
<feature type="compositionally biased region" description="Basic and acidic residues" evidence="1">
    <location>
        <begin position="327"/>
        <end position="340"/>
    </location>
</feature>
<evidence type="ECO:0000313" key="3">
    <source>
        <dbReference type="Proteomes" id="UP001150217"/>
    </source>
</evidence>
<sequence>MPKRKEAPSSESSGQEEESSSSNSDSDIPSARKPSAYSSLKALALRNLALGSGKGQSSLRSAAEAESNSGYKNQKNRSSSSGSSSASHVPTKKRKPSSSKRAVTPATKPSKTKSAKEQKMSVLGKTEDALHFGAIAIIPEPITNPSTDKLGPIPYLDLSSPEDAGMFDDMRLRKLRTHKTAVIDRIDGFYVQRSWTHSELMDYVTKLLPIPMRYLSLSGRWVNPFYDRKDPDSNPEFFGPLTLCIISRARVSSVTEDLASWPNGEYVYQLSMSPRRNTWRDNVLIFAPRVSLADPMVKWARNENPIPAPRPLSDDENFPSAITSINEEGRYGKSGVKEAEAIQAKRRRPIHTYKGKGKARAASSSSAGELSDSENRGADSDEYPGMKEAISESLATTRSQSTFIQQASQSASTSQAPAFVYVNDLDDSMNIQETITASLEPTTPPVHVPTSPSIMNLSFVNDTIDSNAFTAAFNDFGF</sequence>
<protein>
    <submittedName>
        <fullName evidence="2">Uncharacterized protein</fullName>
    </submittedName>
</protein>
<keyword evidence="3" id="KW-1185">Reference proteome</keyword>
<accession>A0ABQ8VTK8</accession>
<proteinExistence type="predicted"/>